<dbReference type="InterPro" id="IPR008909">
    <property type="entry name" value="DALR_anticod-bd"/>
</dbReference>
<gene>
    <name evidence="7" type="ORF">G3A45_10775</name>
</gene>
<evidence type="ECO:0000313" key="7">
    <source>
        <dbReference type="EMBL" id="QIB27724.1"/>
    </source>
</evidence>
<dbReference type="Pfam" id="PF05746">
    <property type="entry name" value="DALR_1"/>
    <property type="match status" value="1"/>
</dbReference>
<reference evidence="7 8" key="1">
    <citation type="submission" date="2020-02" db="EMBL/GenBank/DDBJ databases">
        <title>Thermophilic hydrogen producing bacteria, Caloranaerobacter azorensis.</title>
        <authorList>
            <person name="Baek K."/>
        </authorList>
    </citation>
    <scope>NUCLEOTIDE SEQUENCE [LARGE SCALE GENOMIC DNA]</scope>
    <source>
        <strain evidence="7 8">T3-1</strain>
    </source>
</reference>
<dbReference type="Pfam" id="PF03485">
    <property type="entry name" value="Arg_tRNA_synt_N"/>
    <property type="match status" value="1"/>
</dbReference>
<dbReference type="InterPro" id="IPR001278">
    <property type="entry name" value="Arg-tRNA-ligase"/>
</dbReference>
<keyword evidence="2" id="KW-0436">Ligase</keyword>
<dbReference type="Gene3D" id="3.30.1360.70">
    <property type="entry name" value="Arginyl tRNA synthetase N-terminal domain"/>
    <property type="match status" value="1"/>
</dbReference>
<dbReference type="SUPFAM" id="SSF47323">
    <property type="entry name" value="Anticodon-binding domain of a subclass of class I aminoacyl-tRNA synthetases"/>
    <property type="match status" value="1"/>
</dbReference>
<organism evidence="7 8">
    <name type="scientific">Caloranaerobacter azorensis</name>
    <dbReference type="NCBI Taxonomy" id="116090"/>
    <lineage>
        <taxon>Bacteria</taxon>
        <taxon>Bacillati</taxon>
        <taxon>Bacillota</taxon>
        <taxon>Tissierellia</taxon>
        <taxon>Tissierellales</taxon>
        <taxon>Thermohalobacteraceae</taxon>
        <taxon>Caloranaerobacter</taxon>
    </lineage>
</organism>
<dbReference type="Gene3D" id="1.10.730.10">
    <property type="entry name" value="Isoleucyl-tRNA Synthetase, Domain 1"/>
    <property type="match status" value="1"/>
</dbReference>
<dbReference type="GO" id="GO:0004814">
    <property type="term" value="F:arginine-tRNA ligase activity"/>
    <property type="evidence" value="ECO:0007669"/>
    <property type="project" value="UniProtKB-EC"/>
</dbReference>
<sequence>MRKINDIIDLFKVNIIKTLKDENLYFNNIDFDVTIPEDSSFGDISTNVSLKLSSYLKKSPREIAELIIKKLDKSSLYVNRIEIAGPGFINFYLDDNWIIKIGSMILKNGIDILKKDSSENYLLHLVLNASLNENDINRASAYANALLNILRLKGNKVCLVDTIEKEKSLNLDNFGHIINIFPYGHLKNLCYNTKGETVEVGSISLDDGRKRLNENIKDLIGEKRFNFWALSKTVKRDISIPLGSALINNTDNPYFFVSYVYERANNINYILGKEGYKIGSSNLKDMSFNLAEGKKIIFEILNFEKVIDEAIKFKEPYKLFNYLYNFCVYFYEYNRKLFIREFEEKDILGNMFILNVIKVFVSETLDVLTGKVFDI</sequence>
<dbReference type="KEGG" id="cazo:G3A45_10775"/>
<name>A0A6P1YEX3_9FIRM</name>
<comment type="catalytic activity">
    <reaction evidence="5">
        <text>tRNA(Arg) + L-arginine + ATP = L-arginyl-tRNA(Arg) + AMP + diphosphate</text>
        <dbReference type="Rhea" id="RHEA:20301"/>
        <dbReference type="Rhea" id="RHEA-COMP:9658"/>
        <dbReference type="Rhea" id="RHEA-COMP:9673"/>
        <dbReference type="ChEBI" id="CHEBI:30616"/>
        <dbReference type="ChEBI" id="CHEBI:32682"/>
        <dbReference type="ChEBI" id="CHEBI:33019"/>
        <dbReference type="ChEBI" id="CHEBI:78442"/>
        <dbReference type="ChEBI" id="CHEBI:78513"/>
        <dbReference type="ChEBI" id="CHEBI:456215"/>
        <dbReference type="EC" id="6.1.1.19"/>
    </reaction>
</comment>
<dbReference type="SUPFAM" id="SSF55190">
    <property type="entry name" value="Arginyl-tRNA synthetase (ArgRS), N-terminal 'additional' domain"/>
    <property type="match status" value="1"/>
</dbReference>
<dbReference type="EC" id="6.1.1.19" evidence="1"/>
<dbReference type="GO" id="GO:0005524">
    <property type="term" value="F:ATP binding"/>
    <property type="evidence" value="ECO:0007669"/>
    <property type="project" value="UniProtKB-KW"/>
</dbReference>
<dbReference type="GO" id="GO:0005737">
    <property type="term" value="C:cytoplasm"/>
    <property type="evidence" value="ECO:0007669"/>
    <property type="project" value="InterPro"/>
</dbReference>
<evidence type="ECO:0000256" key="2">
    <source>
        <dbReference type="ARBA" id="ARBA00022598"/>
    </source>
</evidence>
<dbReference type="EMBL" id="CP048617">
    <property type="protein sequence ID" value="QIB27724.1"/>
    <property type="molecule type" value="Genomic_DNA"/>
</dbReference>
<dbReference type="InterPro" id="IPR009080">
    <property type="entry name" value="tRNAsynth_Ia_anticodon-bd"/>
</dbReference>
<dbReference type="PANTHER" id="PTHR11956">
    <property type="entry name" value="ARGINYL-TRNA SYNTHETASE"/>
    <property type="match status" value="1"/>
</dbReference>
<dbReference type="Proteomes" id="UP000464452">
    <property type="component" value="Chromosome"/>
</dbReference>
<evidence type="ECO:0000256" key="1">
    <source>
        <dbReference type="ARBA" id="ARBA00012837"/>
    </source>
</evidence>
<dbReference type="SMART" id="SM01016">
    <property type="entry name" value="Arg_tRNA_synt_N"/>
    <property type="match status" value="1"/>
</dbReference>
<dbReference type="InterPro" id="IPR036695">
    <property type="entry name" value="Arg-tRNA-synth_N_sf"/>
</dbReference>
<dbReference type="InterPro" id="IPR005148">
    <property type="entry name" value="Arg-tRNA-synth_N"/>
</dbReference>
<keyword evidence="4" id="KW-0067">ATP-binding</keyword>
<evidence type="ECO:0000256" key="3">
    <source>
        <dbReference type="ARBA" id="ARBA00022741"/>
    </source>
</evidence>
<protein>
    <recommendedName>
        <fullName evidence="1">arginine--tRNA ligase</fullName>
        <ecNumber evidence="1">6.1.1.19</ecNumber>
    </recommendedName>
</protein>
<dbReference type="RefSeq" id="WP_163235515.1">
    <property type="nucleotide sequence ID" value="NZ_CP048617.1"/>
</dbReference>
<keyword evidence="3" id="KW-0547">Nucleotide-binding</keyword>
<dbReference type="PANTHER" id="PTHR11956:SF5">
    <property type="entry name" value="ARGININE--TRNA LIGASE, CYTOPLASMIC"/>
    <property type="match status" value="1"/>
</dbReference>
<feature type="domain" description="Arginyl tRNA synthetase N-terminal" evidence="6">
    <location>
        <begin position="5"/>
        <end position="93"/>
    </location>
</feature>
<evidence type="ECO:0000256" key="5">
    <source>
        <dbReference type="ARBA" id="ARBA00049339"/>
    </source>
</evidence>
<accession>A0A6P1YEX3</accession>
<evidence type="ECO:0000256" key="4">
    <source>
        <dbReference type="ARBA" id="ARBA00022840"/>
    </source>
</evidence>
<evidence type="ECO:0000313" key="8">
    <source>
        <dbReference type="Proteomes" id="UP000464452"/>
    </source>
</evidence>
<dbReference type="AlphaFoldDB" id="A0A6P1YEX3"/>
<evidence type="ECO:0000259" key="6">
    <source>
        <dbReference type="SMART" id="SM01016"/>
    </source>
</evidence>
<dbReference type="GO" id="GO:0006420">
    <property type="term" value="P:arginyl-tRNA aminoacylation"/>
    <property type="evidence" value="ECO:0007669"/>
    <property type="project" value="InterPro"/>
</dbReference>
<proteinExistence type="predicted"/>